<dbReference type="InterPro" id="IPR039421">
    <property type="entry name" value="Type_1_exporter"/>
</dbReference>
<dbReference type="PROSITE" id="PS00211">
    <property type="entry name" value="ABC_TRANSPORTER_1"/>
    <property type="match status" value="1"/>
</dbReference>
<dbReference type="Pfam" id="PF00664">
    <property type="entry name" value="ABC_membrane"/>
    <property type="match status" value="1"/>
</dbReference>
<keyword evidence="2" id="KW-0813">Transport</keyword>
<evidence type="ECO:0000256" key="4">
    <source>
        <dbReference type="ARBA" id="ARBA00022519"/>
    </source>
</evidence>
<evidence type="ECO:0000256" key="2">
    <source>
        <dbReference type="ARBA" id="ARBA00022448"/>
    </source>
</evidence>
<dbReference type="PROSITE" id="PS50929">
    <property type="entry name" value="ABC_TM1F"/>
    <property type="match status" value="1"/>
</dbReference>
<sequence length="593" mass="62868">MTSDQHPAAPADPGAKYREGQAAFKRLTRPIAVPMAISRVLGVVYGVLAVVPYVILVHLGGVLLEAWDRGEGPDAARIGAILAWLIGAFCARLGIYYVALLVTHIADIRFGHYVREQIVRTMSRAPLAWFSATASGRIRKAVQDDTHEIHTVIAHAPVESTAAVASPLSLVVYAFVIDWRLGLLSIATLPVYALITWWMTKDMGPKTAEMDQHLAEVSATMVEFVTGITVVKAFGRVGDTHGRFRRAAETFSSFYVAWCQPLLTGSALATSVVSPAVLLLVNLGGGALLVGAGCVTPVQVIACSLIALVIPQAIEVLTSTAWAYQLAGAAALRLVEILDIPSLEDTGKRVPDGHDIVLDHVSFSYGDLLALDDVSLTMREGTVTALVGPSGSGKSTLATLIARFADPDSGSVALGGVDLRDIPVKELYRHVAFVLQDPQLLDIPIRDNIALGRPGATDEEIMRCAAHAGIADFIESLPAGLDTVVGADTDLSGGQAQRVSIARALLMDAPVLVLDEATAFTDPESEAEIQDALSELVKGRTVVVIAHRAAPVAGADQIVVLERGRITGEGTSAELADHPYYRALAGTRTEGRK</sequence>
<proteinExistence type="inferred from homology"/>
<dbReference type="PANTHER" id="PTHR24221:SF654">
    <property type="entry name" value="ATP-BINDING CASSETTE SUB-FAMILY B MEMBER 6"/>
    <property type="match status" value="1"/>
</dbReference>
<dbReference type="GO" id="GO:0005524">
    <property type="term" value="F:ATP binding"/>
    <property type="evidence" value="ECO:0007669"/>
    <property type="project" value="UniProtKB-KW"/>
</dbReference>
<name>A0A1D8B439_9ACTO</name>
<reference evidence="14 15" key="1">
    <citation type="submission" date="2016-09" db="EMBL/GenBank/DDBJ databases">
        <title>Complete genome sequence of Actinomyces hongkongensis HKU8.</title>
        <authorList>
            <person name="Gao Y.-X."/>
            <person name="Zhou Y.-Y."/>
            <person name="Xie Y."/>
            <person name="Wang M."/>
            <person name="Wang S.-J."/>
            <person name="Shen S.-G."/>
        </authorList>
    </citation>
    <scope>NUCLEOTIDE SEQUENCE [LARGE SCALE GENOMIC DNA]</scope>
    <source>
        <strain evidence="14 15">HKU8</strain>
    </source>
</reference>
<dbReference type="InterPro" id="IPR011527">
    <property type="entry name" value="ABC1_TM_dom"/>
</dbReference>
<dbReference type="FunFam" id="3.40.50.300:FF:000221">
    <property type="entry name" value="Multidrug ABC transporter ATP-binding protein"/>
    <property type="match status" value="1"/>
</dbReference>
<evidence type="ECO:0000256" key="3">
    <source>
        <dbReference type="ARBA" id="ARBA00022475"/>
    </source>
</evidence>
<dbReference type="GO" id="GO:0005886">
    <property type="term" value="C:plasma membrane"/>
    <property type="evidence" value="ECO:0007669"/>
    <property type="project" value="UniProtKB-SubCell"/>
</dbReference>
<keyword evidence="7 14" id="KW-0067">ATP-binding</keyword>
<evidence type="ECO:0000256" key="1">
    <source>
        <dbReference type="ARBA" id="ARBA00004429"/>
    </source>
</evidence>
<keyword evidence="5 11" id="KW-0812">Transmembrane</keyword>
<feature type="transmembrane region" description="Helical" evidence="11">
    <location>
        <begin position="170"/>
        <end position="195"/>
    </location>
</feature>
<dbReference type="GO" id="GO:0140359">
    <property type="term" value="F:ABC-type transporter activity"/>
    <property type="evidence" value="ECO:0007669"/>
    <property type="project" value="InterPro"/>
</dbReference>
<dbReference type="EMBL" id="CP017298">
    <property type="protein sequence ID" value="AOS47911.1"/>
    <property type="molecule type" value="Genomic_DNA"/>
</dbReference>
<feature type="transmembrane region" description="Helical" evidence="11">
    <location>
        <begin position="81"/>
        <end position="102"/>
    </location>
</feature>
<dbReference type="PANTHER" id="PTHR24221">
    <property type="entry name" value="ATP-BINDING CASSETTE SUB-FAMILY B"/>
    <property type="match status" value="1"/>
</dbReference>
<dbReference type="InterPro" id="IPR003593">
    <property type="entry name" value="AAA+_ATPase"/>
</dbReference>
<accession>A0A1D8B439</accession>
<dbReference type="GO" id="GO:0016887">
    <property type="term" value="F:ATP hydrolysis activity"/>
    <property type="evidence" value="ECO:0007669"/>
    <property type="project" value="InterPro"/>
</dbReference>
<evidence type="ECO:0000256" key="11">
    <source>
        <dbReference type="SAM" id="Phobius"/>
    </source>
</evidence>
<feature type="transmembrane region" description="Helical" evidence="11">
    <location>
        <begin position="287"/>
        <end position="310"/>
    </location>
</feature>
<dbReference type="Gene3D" id="1.20.1560.10">
    <property type="entry name" value="ABC transporter type 1, transmembrane domain"/>
    <property type="match status" value="1"/>
</dbReference>
<dbReference type="Pfam" id="PF00005">
    <property type="entry name" value="ABC_tran"/>
    <property type="match status" value="1"/>
</dbReference>
<feature type="domain" description="ABC transmembrane type-1" evidence="13">
    <location>
        <begin position="40"/>
        <end position="319"/>
    </location>
</feature>
<evidence type="ECO:0000256" key="5">
    <source>
        <dbReference type="ARBA" id="ARBA00022692"/>
    </source>
</evidence>
<keyword evidence="9 11" id="KW-0472">Membrane</keyword>
<feature type="domain" description="ABC transporter" evidence="12">
    <location>
        <begin position="356"/>
        <end position="588"/>
    </location>
</feature>
<feature type="transmembrane region" description="Helical" evidence="11">
    <location>
        <begin position="255"/>
        <end position="281"/>
    </location>
</feature>
<keyword evidence="8 11" id="KW-1133">Transmembrane helix</keyword>
<dbReference type="InterPro" id="IPR003439">
    <property type="entry name" value="ABC_transporter-like_ATP-bd"/>
</dbReference>
<evidence type="ECO:0000259" key="13">
    <source>
        <dbReference type="PROSITE" id="PS50929"/>
    </source>
</evidence>
<dbReference type="AlphaFoldDB" id="A0A1D8B439"/>
<gene>
    <name evidence="14" type="ORF">BH719_08765</name>
</gene>
<dbReference type="SUPFAM" id="SSF90123">
    <property type="entry name" value="ABC transporter transmembrane region"/>
    <property type="match status" value="1"/>
</dbReference>
<dbReference type="PROSITE" id="PS50893">
    <property type="entry name" value="ABC_TRANSPORTER_2"/>
    <property type="match status" value="1"/>
</dbReference>
<organism evidence="14 15">
    <name type="scientific">Pauljensenia hongkongensis</name>
    <dbReference type="NCBI Taxonomy" id="178339"/>
    <lineage>
        <taxon>Bacteria</taxon>
        <taxon>Bacillati</taxon>
        <taxon>Actinomycetota</taxon>
        <taxon>Actinomycetes</taxon>
        <taxon>Actinomycetales</taxon>
        <taxon>Actinomycetaceae</taxon>
        <taxon>Pauljensenia</taxon>
    </lineage>
</organism>
<dbReference type="CDD" id="cd07346">
    <property type="entry name" value="ABC_6TM_exporters"/>
    <property type="match status" value="1"/>
</dbReference>
<keyword evidence="4" id="KW-0997">Cell inner membrane</keyword>
<dbReference type="SUPFAM" id="SSF52540">
    <property type="entry name" value="P-loop containing nucleoside triphosphate hydrolases"/>
    <property type="match status" value="1"/>
</dbReference>
<evidence type="ECO:0000313" key="15">
    <source>
        <dbReference type="Proteomes" id="UP000095214"/>
    </source>
</evidence>
<dbReference type="STRING" id="178339.BH719_08765"/>
<dbReference type="InterPro" id="IPR017871">
    <property type="entry name" value="ABC_transporter-like_CS"/>
</dbReference>
<keyword evidence="3" id="KW-1003">Cell membrane</keyword>
<protein>
    <submittedName>
        <fullName evidence="14">Iron ABC transporter ATP-binding protein</fullName>
    </submittedName>
</protein>
<dbReference type="KEGG" id="phon:BH719_08765"/>
<dbReference type="Proteomes" id="UP000095214">
    <property type="component" value="Chromosome"/>
</dbReference>
<comment type="similarity">
    <text evidence="10">Belongs to the ABC transporter superfamily. Siderophore-Fe(3+) uptake transporter (SIUT) (TC 3.A.1.21) family.</text>
</comment>
<dbReference type="GO" id="GO:0034040">
    <property type="term" value="F:ATPase-coupled lipid transmembrane transporter activity"/>
    <property type="evidence" value="ECO:0007669"/>
    <property type="project" value="TreeGrafter"/>
</dbReference>
<evidence type="ECO:0000313" key="14">
    <source>
        <dbReference type="EMBL" id="AOS47911.1"/>
    </source>
</evidence>
<evidence type="ECO:0000256" key="7">
    <source>
        <dbReference type="ARBA" id="ARBA00022840"/>
    </source>
</evidence>
<evidence type="ECO:0000256" key="6">
    <source>
        <dbReference type="ARBA" id="ARBA00022741"/>
    </source>
</evidence>
<keyword evidence="6" id="KW-0547">Nucleotide-binding</keyword>
<feature type="transmembrane region" description="Helical" evidence="11">
    <location>
        <begin position="36"/>
        <end position="61"/>
    </location>
</feature>
<keyword evidence="15" id="KW-1185">Reference proteome</keyword>
<dbReference type="InterPro" id="IPR027417">
    <property type="entry name" value="P-loop_NTPase"/>
</dbReference>
<dbReference type="RefSeq" id="WP_009744483.1">
    <property type="nucleotide sequence ID" value="NZ_CP017298.1"/>
</dbReference>
<comment type="subcellular location">
    <subcellularLocation>
        <location evidence="1">Cell inner membrane</location>
        <topology evidence="1">Multi-pass membrane protein</topology>
    </subcellularLocation>
</comment>
<evidence type="ECO:0000256" key="9">
    <source>
        <dbReference type="ARBA" id="ARBA00023136"/>
    </source>
</evidence>
<evidence type="ECO:0000259" key="12">
    <source>
        <dbReference type="PROSITE" id="PS50893"/>
    </source>
</evidence>
<dbReference type="OrthoDB" id="9806127at2"/>
<dbReference type="Gene3D" id="3.40.50.300">
    <property type="entry name" value="P-loop containing nucleotide triphosphate hydrolases"/>
    <property type="match status" value="1"/>
</dbReference>
<dbReference type="SMART" id="SM00382">
    <property type="entry name" value="AAA"/>
    <property type="match status" value="1"/>
</dbReference>
<evidence type="ECO:0000256" key="10">
    <source>
        <dbReference type="ARBA" id="ARBA00023455"/>
    </source>
</evidence>
<evidence type="ECO:0000256" key="8">
    <source>
        <dbReference type="ARBA" id="ARBA00022989"/>
    </source>
</evidence>
<dbReference type="InterPro" id="IPR036640">
    <property type="entry name" value="ABC1_TM_sf"/>
</dbReference>